<feature type="region of interest" description="Disordered" evidence="1">
    <location>
        <begin position="84"/>
        <end position="103"/>
    </location>
</feature>
<dbReference type="PROSITE" id="PS50096">
    <property type="entry name" value="IQ"/>
    <property type="match status" value="2"/>
</dbReference>
<feature type="compositionally biased region" description="Low complexity" evidence="1">
    <location>
        <begin position="1187"/>
        <end position="1197"/>
    </location>
</feature>
<dbReference type="InterPro" id="IPR038752">
    <property type="entry name" value="IQCH"/>
</dbReference>
<evidence type="ECO:0000313" key="4">
    <source>
        <dbReference type="Proteomes" id="UP000794436"/>
    </source>
</evidence>
<protein>
    <recommendedName>
        <fullName evidence="2">IQCH-like ATP-grasp domain-containing protein</fullName>
    </recommendedName>
</protein>
<proteinExistence type="predicted"/>
<dbReference type="Pfam" id="PF24923">
    <property type="entry name" value="ATP-grasp_IQCH"/>
    <property type="match status" value="1"/>
</dbReference>
<feature type="compositionally biased region" description="Acidic residues" evidence="1">
    <location>
        <begin position="292"/>
        <end position="302"/>
    </location>
</feature>
<name>A0A8K1CBK3_PYTOL</name>
<evidence type="ECO:0000259" key="2">
    <source>
        <dbReference type="Pfam" id="PF24923"/>
    </source>
</evidence>
<evidence type="ECO:0000313" key="3">
    <source>
        <dbReference type="EMBL" id="TMW60354.1"/>
    </source>
</evidence>
<keyword evidence="4" id="KW-1185">Reference proteome</keyword>
<feature type="compositionally biased region" description="Basic residues" evidence="1">
    <location>
        <begin position="1210"/>
        <end position="1220"/>
    </location>
</feature>
<organism evidence="3 4">
    <name type="scientific">Pythium oligandrum</name>
    <name type="common">Mycoparasitic fungus</name>
    <dbReference type="NCBI Taxonomy" id="41045"/>
    <lineage>
        <taxon>Eukaryota</taxon>
        <taxon>Sar</taxon>
        <taxon>Stramenopiles</taxon>
        <taxon>Oomycota</taxon>
        <taxon>Peronosporomycetes</taxon>
        <taxon>Pythiales</taxon>
        <taxon>Pythiaceae</taxon>
        <taxon>Pythium</taxon>
    </lineage>
</organism>
<feature type="region of interest" description="Disordered" evidence="1">
    <location>
        <begin position="1179"/>
        <end position="1220"/>
    </location>
</feature>
<dbReference type="EMBL" id="SPLM01000108">
    <property type="protein sequence ID" value="TMW60354.1"/>
    <property type="molecule type" value="Genomic_DNA"/>
</dbReference>
<dbReference type="Proteomes" id="UP000794436">
    <property type="component" value="Unassembled WGS sequence"/>
</dbReference>
<dbReference type="OrthoDB" id="2117703at2759"/>
<sequence length="1220" mass="136657">MEQLQQQHHVEDVGRILLQTQEQLRLLREELAVQQTKQTLNGGRSSSPAKSTSASEIEEILQRAENELRLKAELVLNNILTQPTSPTGRAVKQPVPSSGLLSLPALDASVSPLRRRRKRYTTTNESTEDADPYDLQYFRQRFPNNTTSNVDSLNAALRRRGGGLPTPQRGKVVKHKTATHTRLLPSVNKYDPTAPRPLLSPVDATQGVLSLLNRGFLPPHVDLTPAFQGSAASDPTPSSSSVLKNASVRLHHRQDQPIRSTPYSLPAGIYNLATLKFDMRTALPEPVKEGANEDEGGEEDEARDTYDDATSSSVRLKTVRLRFPSSASSFSEGKRSVRTGRSTTRASNQDTERSSVGTRCSLEDDEEDGSKHTPSSSTHREPAADGDDANSMEELRKNVDKIRGYNELLDTYSLHQFIIHKGRAMRETPEFQSFQRIGQQVWGSVEAVITALETLLTRYFVPLAYIDGQRLLTLASMELSSFTKHELLSCVVNEDQVASLIRRPGQRYKGKDRKRRAAVTLQAFFRMLSHRMRFLKVRRHGASAMRIQKTWRTYACQQATRRKLEAKRGERMASWQSQMARFRIHWHELKTQRRVLIHVPSFSIDERVRLRAENFLIQENLQLSRLGGLIDSNVELIYVLPFELTEEVTQYIFKLLQLGGVSNASSRVKLVVPEHARQFPAHFSLASLILYSPHCLRRIQRLIKGKEAYLVMGMPGPEDQRLALTLQVPLLSLEEPQRALPLMTRSGTKRVCIKAEVNTPMGTYDLYDLDEVLFALAKLIISHLDHNTWLLRLDYDPFGKGTASIDVSTLQTLRDIRREKKAPEYWRQPGIRDAIARTLLHELEREISTLAVLIHPEVFPNWPMYVEAIQQYGVVIEALPAVVRGVLRANLFIEPSGDLHVMSTQDVVSLAQGGSSSQRRRRPLAFAFPQTLAPYDAVRGAALAIARQLHDELGFLGYASVDMQLYEDDTISTKPERLNVVALHPYLTDSASTFALFHLLQRGVVHPSTGLYHLTAAAPTSLTNSASSMAELVVQDARLSGLPSLERVGAARSYVSVDYVFHPNVSTVPYRAFFHTCRLHGVCFDVQRGVGTVFALCDSLTAGVFGVVSMGESALQSLQYLRTALEVVAREVGTNPLGSSLLDSDDSVHNGNFAELLTIVRHVLQFEKAQAKARATEQAERLREQQQTEANAANATRKTSLGNNSSKVDRLRRLRRVSQM</sequence>
<dbReference type="PANTHER" id="PTHR14465">
    <property type="entry name" value="IQ DOMAIN-CONTAINING PROTEIN H"/>
    <property type="match status" value="1"/>
</dbReference>
<dbReference type="AlphaFoldDB" id="A0A8K1CBK3"/>
<gene>
    <name evidence="3" type="ORF">Poli38472_000396</name>
</gene>
<feature type="compositionally biased region" description="Low complexity" evidence="1">
    <location>
        <begin position="45"/>
        <end position="55"/>
    </location>
</feature>
<dbReference type="PANTHER" id="PTHR14465:SF0">
    <property type="entry name" value="IQ DOMAIN-CONTAINING PROTEIN H"/>
    <property type="match status" value="1"/>
</dbReference>
<feature type="domain" description="IQCH-like ATP-grasp" evidence="2">
    <location>
        <begin position="743"/>
        <end position="1004"/>
    </location>
</feature>
<feature type="region of interest" description="Disordered" evidence="1">
    <location>
        <begin position="36"/>
        <end position="56"/>
    </location>
</feature>
<evidence type="ECO:0000256" key="1">
    <source>
        <dbReference type="SAM" id="MobiDB-lite"/>
    </source>
</evidence>
<accession>A0A8K1CBK3</accession>
<feature type="region of interest" description="Disordered" evidence="1">
    <location>
        <begin position="287"/>
        <end position="313"/>
    </location>
</feature>
<feature type="region of interest" description="Disordered" evidence="1">
    <location>
        <begin position="325"/>
        <end position="391"/>
    </location>
</feature>
<comment type="caution">
    <text evidence="3">The sequence shown here is derived from an EMBL/GenBank/DDBJ whole genome shotgun (WGS) entry which is preliminary data.</text>
</comment>
<reference evidence="3" key="1">
    <citation type="submission" date="2019-03" db="EMBL/GenBank/DDBJ databases">
        <title>Long read genome sequence of the mycoparasitic Pythium oligandrum ATCC 38472 isolated from sugarbeet rhizosphere.</title>
        <authorList>
            <person name="Gaulin E."/>
        </authorList>
    </citation>
    <scope>NUCLEOTIDE SEQUENCE</scope>
    <source>
        <strain evidence="3">ATCC 38472_TT</strain>
    </source>
</reference>
<dbReference type="InterPro" id="IPR056855">
    <property type="entry name" value="ATP-grasp_IQCH"/>
</dbReference>
<feature type="compositionally biased region" description="Polar residues" evidence="1">
    <location>
        <begin position="339"/>
        <end position="358"/>
    </location>
</feature>